<keyword evidence="3" id="KW-1185">Reference proteome</keyword>
<sequence>MQFFYLLSFAVVASHAAALPQPAELSEKYSNNVDNSLASILEARSYQPASNTREDSDTLVLLKRQANSGGSRSTYVNLALTSLTGTEERAMIDALKSVTPPAEVSKAVLDFSRETMESVTGADTKEAESDDLIANILKDTGAVRQKVDAAIKLLVETVVILLKPFNTLKTLLSKSEKVKILYDQISTMMESVTKFTEEQQKLYDEIIKNLGMNSFNSDPPNPLKLGMN</sequence>
<feature type="signal peptide" evidence="1">
    <location>
        <begin position="1"/>
        <end position="18"/>
    </location>
</feature>
<name>A0ABQ8FF75_9FUNG</name>
<evidence type="ECO:0000256" key="1">
    <source>
        <dbReference type="SAM" id="SignalP"/>
    </source>
</evidence>
<gene>
    <name evidence="2" type="ORF">BASA50_004622</name>
</gene>
<keyword evidence="1" id="KW-0732">Signal</keyword>
<evidence type="ECO:0000313" key="3">
    <source>
        <dbReference type="Proteomes" id="UP001648503"/>
    </source>
</evidence>
<organism evidence="2 3">
    <name type="scientific">Batrachochytrium salamandrivorans</name>
    <dbReference type="NCBI Taxonomy" id="1357716"/>
    <lineage>
        <taxon>Eukaryota</taxon>
        <taxon>Fungi</taxon>
        <taxon>Fungi incertae sedis</taxon>
        <taxon>Chytridiomycota</taxon>
        <taxon>Chytridiomycota incertae sedis</taxon>
        <taxon>Chytridiomycetes</taxon>
        <taxon>Rhizophydiales</taxon>
        <taxon>Rhizophydiales incertae sedis</taxon>
        <taxon>Batrachochytrium</taxon>
    </lineage>
</organism>
<protein>
    <submittedName>
        <fullName evidence="2">Uncharacterized protein</fullName>
    </submittedName>
</protein>
<accession>A0ABQ8FF75</accession>
<dbReference type="Proteomes" id="UP001648503">
    <property type="component" value="Unassembled WGS sequence"/>
</dbReference>
<dbReference type="EMBL" id="JAFCIX010000152">
    <property type="protein sequence ID" value="KAH6597271.1"/>
    <property type="molecule type" value="Genomic_DNA"/>
</dbReference>
<feature type="chain" id="PRO_5046260741" evidence="1">
    <location>
        <begin position="19"/>
        <end position="228"/>
    </location>
</feature>
<evidence type="ECO:0000313" key="2">
    <source>
        <dbReference type="EMBL" id="KAH6597271.1"/>
    </source>
</evidence>
<comment type="caution">
    <text evidence="2">The sequence shown here is derived from an EMBL/GenBank/DDBJ whole genome shotgun (WGS) entry which is preliminary data.</text>
</comment>
<proteinExistence type="predicted"/>
<reference evidence="2 3" key="1">
    <citation type="submission" date="2021-02" db="EMBL/GenBank/DDBJ databases">
        <title>Variation within the Batrachochytrium salamandrivorans European outbreak.</title>
        <authorList>
            <person name="Kelly M."/>
            <person name="Pasmans F."/>
            <person name="Shea T.P."/>
            <person name="Munoz J.F."/>
            <person name="Carranza S."/>
            <person name="Cuomo C.A."/>
            <person name="Martel A."/>
        </authorList>
    </citation>
    <scope>NUCLEOTIDE SEQUENCE [LARGE SCALE GENOMIC DNA]</scope>
    <source>
        <strain evidence="2 3">AMFP18/2</strain>
    </source>
</reference>